<feature type="signal peptide" evidence="2">
    <location>
        <begin position="1"/>
        <end position="22"/>
    </location>
</feature>
<evidence type="ECO:0000256" key="1">
    <source>
        <dbReference type="SAM" id="MobiDB-lite"/>
    </source>
</evidence>
<evidence type="ECO:0000313" key="4">
    <source>
        <dbReference type="Proteomes" id="UP000298327"/>
    </source>
</evidence>
<feature type="compositionally biased region" description="Basic residues" evidence="1">
    <location>
        <begin position="496"/>
        <end position="505"/>
    </location>
</feature>
<dbReference type="Proteomes" id="UP000298327">
    <property type="component" value="Unassembled WGS sequence"/>
</dbReference>
<comment type="caution">
    <text evidence="3">The sequence shown here is derived from an EMBL/GenBank/DDBJ whole genome shotgun (WGS) entry which is preliminary data.</text>
</comment>
<feature type="region of interest" description="Disordered" evidence="1">
    <location>
        <begin position="492"/>
        <end position="511"/>
    </location>
</feature>
<name>A0A4Y9Y447_9AGAM</name>
<sequence>MKPTTFLTTVLAVSLSLFSAAAAPLPSDASLNATISNLTERAAPLPLQPSLGKSQFLYRAVTNDELTLITSRYPVGHSPTGHKGEAGDFSSTGAIYAFSDITQADKWGQSFTTPKFDHYFMVKFQYTVSPTATRKASILFRPFVIRFASGTPDWVTFVSNNYAKRPQQGFDIVEGPISVKSAGSFIPSLDDNGQMLHQLAFVTPAGLATLKVASVSKIPVPAGAAKPRFCPGRSGMLAVKHCNWRATGSYYSGATASKVCHFVLEASIQKSEHHGRRKQRALSMYFAFQIQPWNHLETLLAIGLHWQSQPSMAMPRILDNNTDGYEQTILHQSHSVSPLGVRLHQLYRDDGGPARGGMADGADARILMSTYIVTGSLMPFYEVGLYLASTLRQLAVPSLFIRVFSVREATSILAYTTDEFSAVATTSRPPCPSMSRSYSTPRRTPAVAYVLPSPGASDWPCLLAITWRKLKLWYQHPDVQHAGRAKLFQHPAGDHARRHRGLRSARRPERAREYPVHLDDFRRAHAALLQRDAALREQRVHACRGDGVERGVRRTSGCTTRARSTTFDGDSTAHVMAHLDKDLARPAL</sequence>
<evidence type="ECO:0000256" key="2">
    <source>
        <dbReference type="SAM" id="SignalP"/>
    </source>
</evidence>
<organism evidence="3 4">
    <name type="scientific">Dentipellis fragilis</name>
    <dbReference type="NCBI Taxonomy" id="205917"/>
    <lineage>
        <taxon>Eukaryota</taxon>
        <taxon>Fungi</taxon>
        <taxon>Dikarya</taxon>
        <taxon>Basidiomycota</taxon>
        <taxon>Agaricomycotina</taxon>
        <taxon>Agaricomycetes</taxon>
        <taxon>Russulales</taxon>
        <taxon>Hericiaceae</taxon>
        <taxon>Dentipellis</taxon>
    </lineage>
</organism>
<accession>A0A4Y9Y447</accession>
<evidence type="ECO:0000313" key="3">
    <source>
        <dbReference type="EMBL" id="TFY57145.1"/>
    </source>
</evidence>
<dbReference type="OrthoDB" id="2885854at2759"/>
<proteinExistence type="predicted"/>
<reference evidence="3 4" key="1">
    <citation type="submission" date="2019-02" db="EMBL/GenBank/DDBJ databases">
        <title>Genome sequencing of the rare red list fungi Dentipellis fragilis.</title>
        <authorList>
            <person name="Buettner E."/>
            <person name="Kellner H."/>
        </authorList>
    </citation>
    <scope>NUCLEOTIDE SEQUENCE [LARGE SCALE GENOMIC DNA]</scope>
    <source>
        <strain evidence="3 4">DSM 105465</strain>
    </source>
</reference>
<feature type="chain" id="PRO_5021496632" evidence="2">
    <location>
        <begin position="23"/>
        <end position="588"/>
    </location>
</feature>
<protein>
    <submittedName>
        <fullName evidence="3">Uncharacterized protein</fullName>
    </submittedName>
</protein>
<dbReference type="AlphaFoldDB" id="A0A4Y9Y447"/>
<gene>
    <name evidence="3" type="ORF">EVG20_g8656</name>
</gene>
<keyword evidence="4" id="KW-1185">Reference proteome</keyword>
<keyword evidence="2" id="KW-0732">Signal</keyword>
<dbReference type="EMBL" id="SEOQ01000772">
    <property type="protein sequence ID" value="TFY57145.1"/>
    <property type="molecule type" value="Genomic_DNA"/>
</dbReference>